<feature type="compositionally biased region" description="Basic and acidic residues" evidence="1">
    <location>
        <begin position="334"/>
        <end position="346"/>
    </location>
</feature>
<feature type="compositionally biased region" description="Polar residues" evidence="1">
    <location>
        <begin position="507"/>
        <end position="516"/>
    </location>
</feature>
<comment type="caution">
    <text evidence="2">The sequence shown here is derived from an EMBL/GenBank/DDBJ whole genome shotgun (WGS) entry which is preliminary data.</text>
</comment>
<evidence type="ECO:0000256" key="1">
    <source>
        <dbReference type="SAM" id="MobiDB-lite"/>
    </source>
</evidence>
<feature type="compositionally biased region" description="Basic residues" evidence="1">
    <location>
        <begin position="484"/>
        <end position="493"/>
    </location>
</feature>
<name>A0A9W9A535_9AGAR</name>
<protein>
    <submittedName>
        <fullName evidence="2">Uncharacterized protein</fullName>
    </submittedName>
</protein>
<feature type="region of interest" description="Disordered" evidence="1">
    <location>
        <begin position="619"/>
        <end position="676"/>
    </location>
</feature>
<feature type="region of interest" description="Disordered" evidence="1">
    <location>
        <begin position="426"/>
        <end position="448"/>
    </location>
</feature>
<reference evidence="2" key="1">
    <citation type="submission" date="2022-08" db="EMBL/GenBank/DDBJ databases">
        <authorList>
            <consortium name="DOE Joint Genome Institute"/>
            <person name="Min B."/>
            <person name="Riley R."/>
            <person name="Sierra-Patev S."/>
            <person name="Naranjo-Ortiz M."/>
            <person name="Looney B."/>
            <person name="Konkel Z."/>
            <person name="Slot J.C."/>
            <person name="Sakamoto Y."/>
            <person name="Steenwyk J.L."/>
            <person name="Rokas A."/>
            <person name="Carro J."/>
            <person name="Camarero S."/>
            <person name="Ferreira P."/>
            <person name="Molpeceres G."/>
            <person name="Ruiz-Duenas F.J."/>
            <person name="Serrano A."/>
            <person name="Henrissat B."/>
            <person name="Drula E."/>
            <person name="Hughes K.W."/>
            <person name="Mata J.L."/>
            <person name="Ishikawa N.K."/>
            <person name="Vargas-Isla R."/>
            <person name="Ushijima S."/>
            <person name="Smith C.A."/>
            <person name="Ahrendt S."/>
            <person name="Andreopoulos W."/>
            <person name="He G."/>
            <person name="Labutti K."/>
            <person name="Lipzen A."/>
            <person name="Ng V."/>
            <person name="Sandor L."/>
            <person name="Barry K."/>
            <person name="Martinez A.T."/>
            <person name="Xiao Y."/>
            <person name="Gibbons J.G."/>
            <person name="Terashima K."/>
            <person name="Hibbett D.S."/>
            <person name="Grigoriev I.V."/>
        </authorList>
    </citation>
    <scope>NUCLEOTIDE SEQUENCE</scope>
    <source>
        <strain evidence="2">Sp2 HRB7682 ss15</strain>
    </source>
</reference>
<feature type="region of interest" description="Disordered" evidence="1">
    <location>
        <begin position="174"/>
        <end position="194"/>
    </location>
</feature>
<feature type="compositionally biased region" description="Basic and acidic residues" evidence="1">
    <location>
        <begin position="315"/>
        <end position="327"/>
    </location>
</feature>
<feature type="region of interest" description="Disordered" evidence="1">
    <location>
        <begin position="130"/>
        <end position="157"/>
    </location>
</feature>
<evidence type="ECO:0000313" key="3">
    <source>
        <dbReference type="Proteomes" id="UP001150238"/>
    </source>
</evidence>
<feature type="compositionally biased region" description="Low complexity" evidence="1">
    <location>
        <begin position="527"/>
        <end position="536"/>
    </location>
</feature>
<sequence length="676" mass="74417">MVGFFKRILSLGSKKSSRRKQAQAVRSNDWVDEVGAQTSQPQNIDEDNEIAANLLLRSSSARFAVVSETDYTTLPPLPHPINSAISTPTESTASLPSTSLARCGTYTVKVHPRQRHSSTEVPIANRGLVPELKTPQPRRRAQTTGDDSTHLQGLRRDPSVASLLDLYDEHGHLPIEAFSNTPPREGRPQKQRAGSTLRELLGEPENGHHRYDTSSSLEGDISWAERFLGEANSAASSVSSLILQTPDNLNSRFSDSLIIDNAPSDSTFMSDHDLYSTSSFLDNPAVSSMEVELSATTESSQIIASPYVTENPHNNLDRDPKTPRRASEVFGFLTEKRKSRPPEETTVKPLFEPPSTSSSPSDKDSSEVTALSRFSEDSSTFDHNPAIVTPFRDASYSEFSRHSDSNTDSNPSSQRPVSRMLFKDDWSSRHPQQQPTDQPSGPVEKDVREVKVILIAPTKVIVTAPTPLADTSDRPTTRMPRGPRSLHRHRSRSNAKEQGYRQGLVERSNSSNSSDPFTPIPSRPMKLRGSSGSLSSTYTDSKTTHSHGHISNPMPLGKESRSRRHGSTKSLMSAVFDKENSHNHTLGLAATPDIPFTPVRSNSSSRSSLLRAAVTAASFKPPRDMTPSPASSSELSPVGKMMMMDVRRQKSMMRGTQEKERSQKSGGEGRKKHHRI</sequence>
<feature type="compositionally biased region" description="Polar residues" evidence="1">
    <location>
        <begin position="429"/>
        <end position="439"/>
    </location>
</feature>
<proteinExistence type="predicted"/>
<accession>A0A9W9A535</accession>
<gene>
    <name evidence="2" type="ORF">C8J55DRAFT_457687</name>
</gene>
<dbReference type="EMBL" id="JANVFS010000023">
    <property type="protein sequence ID" value="KAJ4474683.1"/>
    <property type="molecule type" value="Genomic_DNA"/>
</dbReference>
<reference evidence="2" key="2">
    <citation type="journal article" date="2023" name="Proc. Natl. Acad. Sci. U.S.A.">
        <title>A global phylogenomic analysis of the shiitake genus Lentinula.</title>
        <authorList>
            <person name="Sierra-Patev S."/>
            <person name="Min B."/>
            <person name="Naranjo-Ortiz M."/>
            <person name="Looney B."/>
            <person name="Konkel Z."/>
            <person name="Slot J.C."/>
            <person name="Sakamoto Y."/>
            <person name="Steenwyk J.L."/>
            <person name="Rokas A."/>
            <person name="Carro J."/>
            <person name="Camarero S."/>
            <person name="Ferreira P."/>
            <person name="Molpeceres G."/>
            <person name="Ruiz-Duenas F.J."/>
            <person name="Serrano A."/>
            <person name="Henrissat B."/>
            <person name="Drula E."/>
            <person name="Hughes K.W."/>
            <person name="Mata J.L."/>
            <person name="Ishikawa N.K."/>
            <person name="Vargas-Isla R."/>
            <person name="Ushijima S."/>
            <person name="Smith C.A."/>
            <person name="Donoghue J."/>
            <person name="Ahrendt S."/>
            <person name="Andreopoulos W."/>
            <person name="He G."/>
            <person name="LaButti K."/>
            <person name="Lipzen A."/>
            <person name="Ng V."/>
            <person name="Riley R."/>
            <person name="Sandor L."/>
            <person name="Barry K."/>
            <person name="Martinez A.T."/>
            <person name="Xiao Y."/>
            <person name="Gibbons J.G."/>
            <person name="Terashima K."/>
            <person name="Grigoriev I.V."/>
            <person name="Hibbett D."/>
        </authorList>
    </citation>
    <scope>NUCLEOTIDE SEQUENCE</scope>
    <source>
        <strain evidence="2">Sp2 HRB7682 ss15</strain>
    </source>
</reference>
<feature type="region of interest" description="Disordered" evidence="1">
    <location>
        <begin position="398"/>
        <end position="417"/>
    </location>
</feature>
<evidence type="ECO:0000313" key="2">
    <source>
        <dbReference type="EMBL" id="KAJ4474683.1"/>
    </source>
</evidence>
<dbReference type="Proteomes" id="UP001150238">
    <property type="component" value="Unassembled WGS sequence"/>
</dbReference>
<feature type="region of interest" description="Disordered" evidence="1">
    <location>
        <begin position="465"/>
        <end position="568"/>
    </location>
</feature>
<organism evidence="2 3">
    <name type="scientific">Lentinula lateritia</name>
    <dbReference type="NCBI Taxonomy" id="40482"/>
    <lineage>
        <taxon>Eukaryota</taxon>
        <taxon>Fungi</taxon>
        <taxon>Dikarya</taxon>
        <taxon>Basidiomycota</taxon>
        <taxon>Agaricomycotina</taxon>
        <taxon>Agaricomycetes</taxon>
        <taxon>Agaricomycetidae</taxon>
        <taxon>Agaricales</taxon>
        <taxon>Marasmiineae</taxon>
        <taxon>Omphalotaceae</taxon>
        <taxon>Lentinula</taxon>
    </lineage>
</organism>
<feature type="region of interest" description="Disordered" evidence="1">
    <location>
        <begin position="303"/>
        <end position="386"/>
    </location>
</feature>
<dbReference type="AlphaFoldDB" id="A0A9W9A535"/>
<feature type="compositionally biased region" description="Basic and acidic residues" evidence="1">
    <location>
        <begin position="656"/>
        <end position="669"/>
    </location>
</feature>
<feature type="compositionally biased region" description="Polar residues" evidence="1">
    <location>
        <begin position="406"/>
        <end position="416"/>
    </location>
</feature>